<dbReference type="InterPro" id="IPR020593">
    <property type="entry name" value="G-glutamylP_reductase_CS"/>
</dbReference>
<dbReference type="EC" id="1.2.1.41" evidence="2"/>
<evidence type="ECO:0000313" key="14">
    <source>
        <dbReference type="EMBL" id="PFH35707.1"/>
    </source>
</evidence>
<dbReference type="Gene3D" id="3.40.309.10">
    <property type="entry name" value="Aldehyde Dehydrogenase, Chain A, domain 2"/>
    <property type="match status" value="1"/>
</dbReference>
<proteinExistence type="inferred from homology"/>
<dbReference type="Proteomes" id="UP000224006">
    <property type="component" value="Chromosome IV"/>
</dbReference>
<feature type="region of interest" description="Disordered" evidence="12">
    <location>
        <begin position="1"/>
        <end position="50"/>
    </location>
</feature>
<dbReference type="OrthoDB" id="1934954at2759"/>
<dbReference type="InterPro" id="IPR016163">
    <property type="entry name" value="Ald_DH_C"/>
</dbReference>
<protein>
    <recommendedName>
        <fullName evidence="2">glutamate-5-semialdehyde dehydrogenase</fullName>
        <ecNumber evidence="2">1.2.1.41</ecNumber>
    </recommendedName>
    <alternativeName>
        <fullName evidence="11">Glutamate-5-semialdehyde dehydrogenase</fullName>
    </alternativeName>
    <alternativeName>
        <fullName evidence="10">Glutamyl-gamma-semialdehyde dehydrogenase</fullName>
    </alternativeName>
</protein>
<dbReference type="FunFam" id="3.40.309.10:FF:000006">
    <property type="entry name" value="Gamma-glutamyl phosphate reductase"/>
    <property type="match status" value="1"/>
</dbReference>
<dbReference type="InterPro" id="IPR016161">
    <property type="entry name" value="Ald_DH/histidinol_DH"/>
</dbReference>
<keyword evidence="5" id="KW-0521">NADP</keyword>
<dbReference type="GeneID" id="40310287"/>
<dbReference type="Gene3D" id="3.40.605.10">
    <property type="entry name" value="Aldehyde Dehydrogenase, Chain A, domain 1"/>
    <property type="match status" value="1"/>
</dbReference>
<feature type="compositionally biased region" description="Polar residues" evidence="12">
    <location>
        <begin position="19"/>
        <end position="28"/>
    </location>
</feature>
<evidence type="ECO:0000256" key="5">
    <source>
        <dbReference type="ARBA" id="ARBA00022857"/>
    </source>
</evidence>
<comment type="similarity">
    <text evidence="9">Belongs to the gamma-glutamyl phosphate reductase family.</text>
</comment>
<dbReference type="NCBIfam" id="NF001221">
    <property type="entry name" value="PRK00197.1"/>
    <property type="match status" value="1"/>
</dbReference>
<dbReference type="VEuPathDB" id="ToxoDB:BESB_053580"/>
<dbReference type="HAMAP" id="MF_00412">
    <property type="entry name" value="ProA"/>
    <property type="match status" value="1"/>
</dbReference>
<accession>A0A2A9MJD2</accession>
<evidence type="ECO:0000259" key="13">
    <source>
        <dbReference type="Pfam" id="PF00171"/>
    </source>
</evidence>
<dbReference type="PROSITE" id="PS01223">
    <property type="entry name" value="PROA"/>
    <property type="match status" value="1"/>
</dbReference>
<keyword evidence="4" id="KW-0641">Proline biosynthesis</keyword>
<evidence type="ECO:0000256" key="4">
    <source>
        <dbReference type="ARBA" id="ARBA00022650"/>
    </source>
</evidence>
<comment type="caution">
    <text evidence="14">The sequence shown here is derived from an EMBL/GenBank/DDBJ whole genome shotgun (WGS) entry which is preliminary data.</text>
</comment>
<organism evidence="14 15">
    <name type="scientific">Besnoitia besnoiti</name>
    <name type="common">Apicomplexan protozoan</name>
    <dbReference type="NCBI Taxonomy" id="94643"/>
    <lineage>
        <taxon>Eukaryota</taxon>
        <taxon>Sar</taxon>
        <taxon>Alveolata</taxon>
        <taxon>Apicomplexa</taxon>
        <taxon>Conoidasida</taxon>
        <taxon>Coccidia</taxon>
        <taxon>Eucoccidiorida</taxon>
        <taxon>Eimeriorina</taxon>
        <taxon>Sarcocystidae</taxon>
        <taxon>Besnoitia</taxon>
    </lineage>
</organism>
<dbReference type="InterPro" id="IPR015590">
    <property type="entry name" value="Aldehyde_DH_dom"/>
</dbReference>
<comment type="pathway">
    <text evidence="1">Amino-acid biosynthesis; L-proline biosynthesis; L-glutamate 5-semialdehyde from L-glutamate: step 2/2.</text>
</comment>
<dbReference type="PANTHER" id="PTHR11063">
    <property type="entry name" value="GLUTAMATE SEMIALDEHYDE DEHYDROGENASE"/>
    <property type="match status" value="1"/>
</dbReference>
<dbReference type="GO" id="GO:0055129">
    <property type="term" value="P:L-proline biosynthetic process"/>
    <property type="evidence" value="ECO:0007669"/>
    <property type="project" value="UniProtKB-UniPathway"/>
</dbReference>
<gene>
    <name evidence="14" type="ORF">BESB_053580</name>
</gene>
<evidence type="ECO:0000256" key="3">
    <source>
        <dbReference type="ARBA" id="ARBA00022605"/>
    </source>
</evidence>
<dbReference type="CDD" id="cd07079">
    <property type="entry name" value="ALDH_F18-19_ProA-GPR"/>
    <property type="match status" value="1"/>
</dbReference>
<evidence type="ECO:0000256" key="1">
    <source>
        <dbReference type="ARBA" id="ARBA00004985"/>
    </source>
</evidence>
<evidence type="ECO:0000256" key="10">
    <source>
        <dbReference type="ARBA" id="ARBA00075718"/>
    </source>
</evidence>
<evidence type="ECO:0000256" key="8">
    <source>
        <dbReference type="ARBA" id="ARBA00059423"/>
    </source>
</evidence>
<evidence type="ECO:0000256" key="6">
    <source>
        <dbReference type="ARBA" id="ARBA00023002"/>
    </source>
</evidence>
<dbReference type="EMBL" id="NWUJ01000004">
    <property type="protein sequence ID" value="PFH35707.1"/>
    <property type="molecule type" value="Genomic_DNA"/>
</dbReference>
<feature type="domain" description="Aldehyde dehydrogenase" evidence="13">
    <location>
        <begin position="57"/>
        <end position="344"/>
    </location>
</feature>
<reference evidence="14 15" key="1">
    <citation type="submission" date="2017-09" db="EMBL/GenBank/DDBJ databases">
        <title>Genome sequencing of Besnoitia besnoiti strain Bb-Ger1.</title>
        <authorList>
            <person name="Schares G."/>
            <person name="Venepally P."/>
            <person name="Lorenzi H.A."/>
        </authorList>
    </citation>
    <scope>NUCLEOTIDE SEQUENCE [LARGE SCALE GENOMIC DNA]</scope>
    <source>
        <strain evidence="14 15">Bb-Ger1</strain>
    </source>
</reference>
<dbReference type="KEGG" id="bbes:BESB_053580"/>
<keyword evidence="3" id="KW-0028">Amino-acid biosynthesis</keyword>
<evidence type="ECO:0000313" key="15">
    <source>
        <dbReference type="Proteomes" id="UP000224006"/>
    </source>
</evidence>
<evidence type="ECO:0000256" key="11">
    <source>
        <dbReference type="ARBA" id="ARBA00077451"/>
    </source>
</evidence>
<dbReference type="SUPFAM" id="SSF53720">
    <property type="entry name" value="ALDH-like"/>
    <property type="match status" value="1"/>
</dbReference>
<comment type="catalytic activity">
    <reaction evidence="7">
        <text>L-glutamate 5-semialdehyde + phosphate + NADP(+) = L-glutamyl 5-phosphate + NADPH + H(+)</text>
        <dbReference type="Rhea" id="RHEA:19541"/>
        <dbReference type="ChEBI" id="CHEBI:15378"/>
        <dbReference type="ChEBI" id="CHEBI:43474"/>
        <dbReference type="ChEBI" id="CHEBI:57783"/>
        <dbReference type="ChEBI" id="CHEBI:58066"/>
        <dbReference type="ChEBI" id="CHEBI:58274"/>
        <dbReference type="ChEBI" id="CHEBI:58349"/>
        <dbReference type="EC" id="1.2.1.41"/>
    </reaction>
</comment>
<name>A0A2A9MJD2_BESBE</name>
<dbReference type="NCBIfam" id="TIGR00407">
    <property type="entry name" value="proA"/>
    <property type="match status" value="1"/>
</dbReference>
<dbReference type="AlphaFoldDB" id="A0A2A9MJD2"/>
<dbReference type="STRING" id="94643.A0A2A9MJD2"/>
<dbReference type="UniPathway" id="UPA00098">
    <property type="reaction ID" value="UER00360"/>
</dbReference>
<dbReference type="InterPro" id="IPR000965">
    <property type="entry name" value="GPR_dom"/>
</dbReference>
<dbReference type="InterPro" id="IPR016162">
    <property type="entry name" value="Ald_DH_N"/>
</dbReference>
<sequence length="530" mass="57733">MAFPVTAERGGHAEALSSGAANSTTKTNDGSHDNRDACTFNGNREETRMQEKGQELSRVRLAARHARLASQRLQTSTLEERNAALVAYKEGLLHFREEIEAANARDIEAATAAVSAGEISSALLKRLDCRGKKFESLLHGLDTLIAQGDPLGTCDLATELAADLELFRVSCPIGVLAVIYEARPEAAVQVASLALKTGNALLLKGGKEAKESNRAVYKALTWGLEKATTSSISKDALQLLEERDEVKEMLRLDEDVDLVIPRGSNSLVKYIKENTRIPVLGHADGLCHIYVDADADLGKALKIIEDAKLQYVAACNTVESLLVHSAVPSKFLPSLVSSLAPLGVSFKLDSLAFSFVEAHGDEVLEKHGGALARANEQDFHTEWLAPVLSVKVVGSLEDAIAHINSHGSHHTDCIITENREHVQRFMRGVDSAGVYCNCSTRFADGYRYGFGAEVGVSTNKLHARGPVGVHGLVTYKYCLFGDGHTVADFEAGRTSYTHRPLDREEVAESKRKLSTLEEIEERELQRKHQN</sequence>
<dbReference type="Pfam" id="PF00171">
    <property type="entry name" value="Aldedh"/>
    <property type="match status" value="2"/>
</dbReference>
<keyword evidence="15" id="KW-1185">Reference proteome</keyword>
<dbReference type="GO" id="GO:0004350">
    <property type="term" value="F:glutamate-5-semialdehyde dehydrogenase activity"/>
    <property type="evidence" value="ECO:0007669"/>
    <property type="project" value="UniProtKB-EC"/>
</dbReference>
<dbReference type="PANTHER" id="PTHR11063:SF8">
    <property type="entry name" value="DELTA-1-PYRROLINE-5-CARBOXYLATE SYNTHASE"/>
    <property type="match status" value="1"/>
</dbReference>
<evidence type="ECO:0000256" key="2">
    <source>
        <dbReference type="ARBA" id="ARBA00013002"/>
    </source>
</evidence>
<comment type="function">
    <text evidence="8">Catalyzes the NADPH dependent reduction of L-gamma-glutamyl 5-phosphate into L-glutamate 5-semialdehyde and phosphate. The product spontaneously undergoes cyclization to form 1-pyrroline-5-carboxylate.</text>
</comment>
<evidence type="ECO:0000256" key="9">
    <source>
        <dbReference type="ARBA" id="ARBA00060997"/>
    </source>
</evidence>
<feature type="domain" description="Aldehyde dehydrogenase" evidence="13">
    <location>
        <begin position="379"/>
        <end position="444"/>
    </location>
</feature>
<evidence type="ECO:0000256" key="7">
    <source>
        <dbReference type="ARBA" id="ARBA00049024"/>
    </source>
</evidence>
<keyword evidence="6" id="KW-0560">Oxidoreductase</keyword>
<dbReference type="RefSeq" id="XP_029219716.1">
    <property type="nucleotide sequence ID" value="XM_029363793.1"/>
</dbReference>
<evidence type="ECO:0000256" key="12">
    <source>
        <dbReference type="SAM" id="MobiDB-lite"/>
    </source>
</evidence>